<accession>A0A7R7WB84</accession>
<evidence type="ECO:0000313" key="3">
    <source>
        <dbReference type="Proteomes" id="UP000661280"/>
    </source>
</evidence>
<organism evidence="2 3">
    <name type="scientific">Aspergillus kawachii</name>
    <name type="common">White koji mold</name>
    <name type="synonym">Aspergillus awamori var. kawachi</name>
    <dbReference type="NCBI Taxonomy" id="1069201"/>
    <lineage>
        <taxon>Eukaryota</taxon>
        <taxon>Fungi</taxon>
        <taxon>Dikarya</taxon>
        <taxon>Ascomycota</taxon>
        <taxon>Pezizomycotina</taxon>
        <taxon>Eurotiomycetes</taxon>
        <taxon>Eurotiomycetidae</taxon>
        <taxon>Eurotiales</taxon>
        <taxon>Aspergillaceae</taxon>
        <taxon>Aspergillus</taxon>
        <taxon>Aspergillus subgen. Circumdati</taxon>
    </lineage>
</organism>
<name>A0A7R7WB84_ASPKA</name>
<evidence type="ECO:0000313" key="2">
    <source>
        <dbReference type="EMBL" id="BCR99777.1"/>
    </source>
</evidence>
<feature type="region of interest" description="Disordered" evidence="1">
    <location>
        <begin position="1"/>
        <end position="58"/>
    </location>
</feature>
<protein>
    <submittedName>
        <fullName evidence="2">Uncharacterized protein</fullName>
    </submittedName>
</protein>
<dbReference type="Proteomes" id="UP000661280">
    <property type="component" value="Chromosome 5"/>
</dbReference>
<dbReference type="AlphaFoldDB" id="A0A7R7WB84"/>
<sequence length="103" mass="11383">MSFLLASLKSPANNENPPATTERAPETLTSAEKKPHSGIMPDVSHPTEWSPPDDRRPNLQAVLDESMLTDQNGEVRHLGHGRSTARSQSSFMRPLSLLHRRGC</sequence>
<dbReference type="KEGG" id="aluc:AKAW2_50119S"/>
<dbReference type="GeneID" id="64961099"/>
<dbReference type="RefSeq" id="XP_041543540.1">
    <property type="nucleotide sequence ID" value="XM_041689902.1"/>
</dbReference>
<gene>
    <name evidence="2" type="ORF">AKAW2_50119S</name>
</gene>
<reference evidence="2" key="1">
    <citation type="submission" date="2021-01" db="EMBL/GenBank/DDBJ databases">
        <authorList>
            <consortium name="Aspergillus luchuensis mut. kawachii IFO 4304 genome sequencing consortium"/>
            <person name="Kazuki M."/>
            <person name="Futagami T."/>
        </authorList>
    </citation>
    <scope>NUCLEOTIDE SEQUENCE</scope>
    <source>
        <strain evidence="2">IFO 4308</strain>
    </source>
</reference>
<reference evidence="2" key="2">
    <citation type="submission" date="2021-02" db="EMBL/GenBank/DDBJ databases">
        <title>Aspergillus luchuensis mut. kawachii IFO 4304 genome sequence.</title>
        <authorList>
            <person name="Mori K."/>
            <person name="Kadooka C."/>
            <person name="Goto M."/>
            <person name="Futagami T."/>
        </authorList>
    </citation>
    <scope>NUCLEOTIDE SEQUENCE</scope>
    <source>
        <strain evidence="2">IFO 4308</strain>
    </source>
</reference>
<evidence type="ECO:0000256" key="1">
    <source>
        <dbReference type="SAM" id="MobiDB-lite"/>
    </source>
</evidence>
<dbReference type="EMBL" id="AP024429">
    <property type="protein sequence ID" value="BCR99777.1"/>
    <property type="molecule type" value="Genomic_DNA"/>
</dbReference>
<feature type="compositionally biased region" description="Polar residues" evidence="1">
    <location>
        <begin position="10"/>
        <end position="19"/>
    </location>
</feature>
<feature type="region of interest" description="Disordered" evidence="1">
    <location>
        <begin position="70"/>
        <end position="103"/>
    </location>
</feature>
<keyword evidence="3" id="KW-1185">Reference proteome</keyword>
<proteinExistence type="predicted"/>